<dbReference type="Pfam" id="PF20117">
    <property type="entry name" value="DUF6507"/>
    <property type="match status" value="1"/>
</dbReference>
<proteinExistence type="predicted"/>
<accession>A0ABY2BGK4</accession>
<dbReference type="InterPro" id="IPR045436">
    <property type="entry name" value="DUF6507"/>
</dbReference>
<gene>
    <name evidence="1" type="ORF">EV644_110174</name>
</gene>
<evidence type="ECO:0000313" key="2">
    <source>
        <dbReference type="Proteomes" id="UP000295818"/>
    </source>
</evidence>
<reference evidence="1 2" key="1">
    <citation type="journal article" date="2015" name="Stand. Genomic Sci.">
        <title>Genomic Encyclopedia of Bacterial and Archaeal Type Strains, Phase III: the genomes of soil and plant-associated and newly described type strains.</title>
        <authorList>
            <person name="Whitman W.B."/>
            <person name="Woyke T."/>
            <person name="Klenk H.P."/>
            <person name="Zhou Y."/>
            <person name="Lilburn T.G."/>
            <person name="Beck B.J."/>
            <person name="De Vos P."/>
            <person name="Vandamme P."/>
            <person name="Eisen J.A."/>
            <person name="Garrity G."/>
            <person name="Hugenholtz P."/>
            <person name="Kyrpides N.C."/>
        </authorList>
    </citation>
    <scope>NUCLEOTIDE SEQUENCE [LARGE SCALE GENOMIC DNA]</scope>
    <source>
        <strain evidence="1 2">VKM Ac-2538</strain>
    </source>
</reference>
<protein>
    <recommendedName>
        <fullName evidence="3">Excreted virulence factor EspC (Type VII ESX diderm)</fullName>
    </recommendedName>
</protein>
<organism evidence="1 2">
    <name type="scientific">Kribbella orskensis</name>
    <dbReference type="NCBI Taxonomy" id="2512216"/>
    <lineage>
        <taxon>Bacteria</taxon>
        <taxon>Bacillati</taxon>
        <taxon>Actinomycetota</taxon>
        <taxon>Actinomycetes</taxon>
        <taxon>Propionibacteriales</taxon>
        <taxon>Kribbellaceae</taxon>
        <taxon>Kribbella</taxon>
    </lineage>
</organism>
<dbReference type="RefSeq" id="WP_132191274.1">
    <property type="nucleotide sequence ID" value="NZ_SLWM01000010.1"/>
</dbReference>
<evidence type="ECO:0000313" key="1">
    <source>
        <dbReference type="EMBL" id="TCO19526.1"/>
    </source>
</evidence>
<dbReference type="EMBL" id="SLWM01000010">
    <property type="protein sequence ID" value="TCO19526.1"/>
    <property type="molecule type" value="Genomic_DNA"/>
</dbReference>
<name>A0ABY2BGK4_9ACTN</name>
<dbReference type="Proteomes" id="UP000295818">
    <property type="component" value="Unassembled WGS sequence"/>
</dbReference>
<sequence>MVKWTVESAAAMDSLKGLQTQAGGFESIGRKLGDSLQTAATQASMSGKGGPIGIAISEFIDKWKDSLPGMVKHTGDVLQGTSKALTALANGQQEMALAAQRGIQRAEGVDPRAVIASAAQSAKPKPSPHVV</sequence>
<comment type="caution">
    <text evidence="1">The sequence shown here is derived from an EMBL/GenBank/DDBJ whole genome shotgun (WGS) entry which is preliminary data.</text>
</comment>
<evidence type="ECO:0008006" key="3">
    <source>
        <dbReference type="Google" id="ProtNLM"/>
    </source>
</evidence>
<keyword evidence="2" id="KW-1185">Reference proteome</keyword>